<dbReference type="EC" id="3.4.24.15" evidence="10"/>
<dbReference type="CDD" id="cd06455">
    <property type="entry name" value="M3A_TOP"/>
    <property type="match status" value="1"/>
</dbReference>
<dbReference type="InterPro" id="IPR024077">
    <property type="entry name" value="Neurolysin/TOP_dom2"/>
</dbReference>
<keyword evidence="6 7" id="KW-0482">Metalloprotease</keyword>
<organism evidence="10 11">
    <name type="scientific">Haliangium ochraceum (strain DSM 14365 / JCM 11303 / SMP-2)</name>
    <dbReference type="NCBI Taxonomy" id="502025"/>
    <lineage>
        <taxon>Bacteria</taxon>
        <taxon>Pseudomonadati</taxon>
        <taxon>Myxococcota</taxon>
        <taxon>Polyangia</taxon>
        <taxon>Haliangiales</taxon>
        <taxon>Kofleriaceae</taxon>
        <taxon>Haliangium</taxon>
    </lineage>
</organism>
<dbReference type="GO" id="GO:0006518">
    <property type="term" value="P:peptide metabolic process"/>
    <property type="evidence" value="ECO:0007669"/>
    <property type="project" value="TreeGrafter"/>
</dbReference>
<dbReference type="AlphaFoldDB" id="D0LVI8"/>
<dbReference type="InterPro" id="IPR045666">
    <property type="entry name" value="OpdA_N"/>
</dbReference>
<dbReference type="KEGG" id="hoh:Hoch_5061"/>
<dbReference type="Gene3D" id="1.20.1050.40">
    <property type="entry name" value="Endopeptidase. Chain P, domain 1"/>
    <property type="match status" value="1"/>
</dbReference>
<evidence type="ECO:0000256" key="2">
    <source>
        <dbReference type="ARBA" id="ARBA00022670"/>
    </source>
</evidence>
<gene>
    <name evidence="10" type="ordered locus">Hoch_5061</name>
</gene>
<evidence type="ECO:0000256" key="6">
    <source>
        <dbReference type="ARBA" id="ARBA00023049"/>
    </source>
</evidence>
<dbReference type="Pfam" id="PF19310">
    <property type="entry name" value="TOP_N"/>
    <property type="match status" value="1"/>
</dbReference>
<dbReference type="InterPro" id="IPR024079">
    <property type="entry name" value="MetalloPept_cat_dom_sf"/>
</dbReference>
<dbReference type="EMBL" id="CP001804">
    <property type="protein sequence ID" value="ACY17549.1"/>
    <property type="molecule type" value="Genomic_DNA"/>
</dbReference>
<dbReference type="STRING" id="502025.Hoch_5061"/>
<dbReference type="OrthoDB" id="9773538at2"/>
<dbReference type="Proteomes" id="UP000001880">
    <property type="component" value="Chromosome"/>
</dbReference>
<keyword evidence="5 7" id="KW-0862">Zinc</keyword>
<evidence type="ECO:0000256" key="3">
    <source>
        <dbReference type="ARBA" id="ARBA00022723"/>
    </source>
</evidence>
<comment type="cofactor">
    <cofactor evidence="7">
        <name>Zn(2+)</name>
        <dbReference type="ChEBI" id="CHEBI:29105"/>
    </cofactor>
    <text evidence="7">Binds 1 zinc ion.</text>
</comment>
<evidence type="ECO:0000256" key="1">
    <source>
        <dbReference type="ARBA" id="ARBA00006040"/>
    </source>
</evidence>
<dbReference type="eggNOG" id="COG0339">
    <property type="taxonomic scope" value="Bacteria"/>
</dbReference>
<evidence type="ECO:0000256" key="4">
    <source>
        <dbReference type="ARBA" id="ARBA00022801"/>
    </source>
</evidence>
<keyword evidence="2 7" id="KW-0645">Protease</keyword>
<dbReference type="GO" id="GO:0004222">
    <property type="term" value="F:metalloendopeptidase activity"/>
    <property type="evidence" value="ECO:0007669"/>
    <property type="project" value="InterPro"/>
</dbReference>
<dbReference type="PANTHER" id="PTHR11804:SF84">
    <property type="entry name" value="SACCHAROLYSIN"/>
    <property type="match status" value="1"/>
</dbReference>
<proteinExistence type="inferred from homology"/>
<sequence length="655" mass="74217">MPPATDTPAASPSAEAFAARCDEGLQRAKALLPTIIDVSGPRTLENTLEPYNDMLMHAERTAGLAGLMSSVHPDEVIREAARASEQAVDAFMSGLSRDRRLYEAIAELAKSPAHDSFDAETQRLIERGLRDFHRSGVDRDEATRERLRAIDDQLTKLGQAFQKAIVDDVRHVDVNDVSELAGLPEDFVRSHPPQEDGRIRISTDFPDYLPVMAYAENGDLRRALYVCYKARGGAANEATLKQILVLRAEKAKLLGYESWADYATENKMMKSGANAAAFIDRVAKIARPRAERDYQELLARKRKQHPDAQGVDDFEKYFYETKVKTESYAFDPQSVRPYFEYARVERGLLDITARIYDIAYEPVAPEQVAELWHPDVKVFDVTREGEVLGRIFLDMHPREGKYKHAAQFPYRSGVRGKQMPEGVLVCNFPNPRTTDGPALMEHPDVVTMFHEFGHLMHHVLGGHKRWIEQSGVATEWDFVEAPSQMFEEWAWSHETLATFALHHETGEPLPEETVQRMRRADTFGLGLNTMQQMFYASISLEFHTVAPEELDMNAAVQRLQSAYTPFPFVEGTCFHANFGHLNGYSALYYTYMWSLVIAKDLLTPFKEHGLLNLEWTHRYRDHVLAPGGSKDAAVLVEEFLGRTYKFDAFEAYLAG</sequence>
<evidence type="ECO:0000256" key="7">
    <source>
        <dbReference type="RuleBase" id="RU003435"/>
    </source>
</evidence>
<evidence type="ECO:0000256" key="5">
    <source>
        <dbReference type="ARBA" id="ARBA00022833"/>
    </source>
</evidence>
<keyword evidence="4 7" id="KW-0378">Hydrolase</keyword>
<feature type="domain" description="Peptidase M3A/M3B catalytic" evidence="8">
    <location>
        <begin position="211"/>
        <end position="651"/>
    </location>
</feature>
<evidence type="ECO:0000313" key="11">
    <source>
        <dbReference type="Proteomes" id="UP000001880"/>
    </source>
</evidence>
<feature type="domain" description="Oligopeptidase A N-terminal" evidence="9">
    <location>
        <begin position="43"/>
        <end position="142"/>
    </location>
</feature>
<evidence type="ECO:0000259" key="8">
    <source>
        <dbReference type="Pfam" id="PF01432"/>
    </source>
</evidence>
<dbReference type="RefSeq" id="WP_012830141.1">
    <property type="nucleotide sequence ID" value="NC_013440.1"/>
</dbReference>
<dbReference type="InterPro" id="IPR001567">
    <property type="entry name" value="Pept_M3A_M3B_dom"/>
</dbReference>
<evidence type="ECO:0000259" key="9">
    <source>
        <dbReference type="Pfam" id="PF19310"/>
    </source>
</evidence>
<dbReference type="PANTHER" id="PTHR11804">
    <property type="entry name" value="PROTEASE M3 THIMET OLIGOPEPTIDASE-RELATED"/>
    <property type="match status" value="1"/>
</dbReference>
<reference evidence="10 11" key="1">
    <citation type="journal article" date="2010" name="Stand. Genomic Sci.">
        <title>Complete genome sequence of Haliangium ochraceum type strain (SMP-2).</title>
        <authorList>
            <consortium name="US DOE Joint Genome Institute (JGI-PGF)"/>
            <person name="Ivanova N."/>
            <person name="Daum C."/>
            <person name="Lang E."/>
            <person name="Abt B."/>
            <person name="Kopitz M."/>
            <person name="Saunders E."/>
            <person name="Lapidus A."/>
            <person name="Lucas S."/>
            <person name="Glavina Del Rio T."/>
            <person name="Nolan M."/>
            <person name="Tice H."/>
            <person name="Copeland A."/>
            <person name="Cheng J.F."/>
            <person name="Chen F."/>
            <person name="Bruce D."/>
            <person name="Goodwin L."/>
            <person name="Pitluck S."/>
            <person name="Mavromatis K."/>
            <person name="Pati A."/>
            <person name="Mikhailova N."/>
            <person name="Chen A."/>
            <person name="Palaniappan K."/>
            <person name="Land M."/>
            <person name="Hauser L."/>
            <person name="Chang Y.J."/>
            <person name="Jeffries C.D."/>
            <person name="Detter J.C."/>
            <person name="Brettin T."/>
            <person name="Rohde M."/>
            <person name="Goker M."/>
            <person name="Bristow J."/>
            <person name="Markowitz V."/>
            <person name="Eisen J.A."/>
            <person name="Hugenholtz P."/>
            <person name="Kyrpides N.C."/>
            <person name="Klenk H.P."/>
        </authorList>
    </citation>
    <scope>NUCLEOTIDE SEQUENCE [LARGE SCALE GENOMIC DNA]</scope>
    <source>
        <strain evidence="11">DSM 14365 / CIP 107738 / JCM 11303 / AJ 13395 / SMP-2</strain>
    </source>
</reference>
<dbReference type="GO" id="GO:0006508">
    <property type="term" value="P:proteolysis"/>
    <property type="evidence" value="ECO:0007669"/>
    <property type="project" value="UniProtKB-KW"/>
</dbReference>
<dbReference type="Gene3D" id="1.10.1370.10">
    <property type="entry name" value="Neurolysin, domain 3"/>
    <property type="match status" value="1"/>
</dbReference>
<comment type="similarity">
    <text evidence="1 7">Belongs to the peptidase M3 family.</text>
</comment>
<name>D0LVI8_HALO1</name>
<protein>
    <submittedName>
        <fullName evidence="10">Thimet oligopeptidase</fullName>
        <ecNumber evidence="10">3.4.24.15</ecNumber>
    </submittedName>
</protein>
<dbReference type="HOGENOM" id="CLU_001805_2_1_7"/>
<dbReference type="SUPFAM" id="SSF55486">
    <property type="entry name" value="Metalloproteases ('zincins'), catalytic domain"/>
    <property type="match status" value="1"/>
</dbReference>
<accession>D0LVI8</accession>
<dbReference type="Pfam" id="PF01432">
    <property type="entry name" value="Peptidase_M3"/>
    <property type="match status" value="1"/>
</dbReference>
<dbReference type="GO" id="GO:0046872">
    <property type="term" value="F:metal ion binding"/>
    <property type="evidence" value="ECO:0007669"/>
    <property type="project" value="UniProtKB-UniRule"/>
</dbReference>
<keyword evidence="11" id="KW-1185">Reference proteome</keyword>
<dbReference type="InterPro" id="IPR024080">
    <property type="entry name" value="Neurolysin/TOP_N"/>
</dbReference>
<evidence type="ECO:0000313" key="10">
    <source>
        <dbReference type="EMBL" id="ACY17549.1"/>
    </source>
</evidence>
<keyword evidence="3 7" id="KW-0479">Metal-binding</keyword>
<dbReference type="Gene3D" id="3.40.390.10">
    <property type="entry name" value="Collagenase (Catalytic Domain)"/>
    <property type="match status" value="1"/>
</dbReference>
<dbReference type="InterPro" id="IPR045090">
    <property type="entry name" value="Pept_M3A_M3B"/>
</dbReference>